<dbReference type="PANTHER" id="PTHR35531:SF1">
    <property type="entry name" value="INNER MEMBRANE PROTEIN YBCI-RELATED"/>
    <property type="match status" value="1"/>
</dbReference>
<organism evidence="2 3">
    <name type="scientific">Lysobacter panacisoli</name>
    <dbReference type="NCBI Taxonomy" id="1255263"/>
    <lineage>
        <taxon>Bacteria</taxon>
        <taxon>Pseudomonadati</taxon>
        <taxon>Pseudomonadota</taxon>
        <taxon>Gammaproteobacteria</taxon>
        <taxon>Lysobacterales</taxon>
        <taxon>Lysobacteraceae</taxon>
        <taxon>Lysobacter</taxon>
    </lineage>
</organism>
<evidence type="ECO:0000313" key="2">
    <source>
        <dbReference type="EMBL" id="GAA5070911.1"/>
    </source>
</evidence>
<dbReference type="GO" id="GO:0016787">
    <property type="term" value="F:hydrolase activity"/>
    <property type="evidence" value="ECO:0007669"/>
    <property type="project" value="UniProtKB-KW"/>
</dbReference>
<keyword evidence="2" id="KW-0378">Hydrolase</keyword>
<keyword evidence="3" id="KW-1185">Reference proteome</keyword>
<comment type="caution">
    <text evidence="2">The sequence shown here is derived from an EMBL/GenBank/DDBJ whole genome shotgun (WGS) entry which is preliminary data.</text>
</comment>
<keyword evidence="1" id="KW-1133">Transmembrane helix</keyword>
<dbReference type="Proteomes" id="UP001501083">
    <property type="component" value="Unassembled WGS sequence"/>
</dbReference>
<keyword evidence="1" id="KW-0472">Membrane</keyword>
<dbReference type="PANTHER" id="PTHR35531">
    <property type="entry name" value="INNER MEMBRANE PROTEIN YBCI-RELATED"/>
    <property type="match status" value="1"/>
</dbReference>
<feature type="transmembrane region" description="Helical" evidence="1">
    <location>
        <begin position="130"/>
        <end position="149"/>
    </location>
</feature>
<dbReference type="EMBL" id="BAABKY010000001">
    <property type="protein sequence ID" value="GAA5070911.1"/>
    <property type="molecule type" value="Genomic_DNA"/>
</dbReference>
<dbReference type="RefSeq" id="WP_158982571.1">
    <property type="nucleotide sequence ID" value="NZ_BAABKY010000001.1"/>
</dbReference>
<proteinExistence type="predicted"/>
<feature type="transmembrane region" description="Helical" evidence="1">
    <location>
        <begin position="29"/>
        <end position="52"/>
    </location>
</feature>
<feature type="transmembrane region" description="Helical" evidence="1">
    <location>
        <begin position="89"/>
        <end position="118"/>
    </location>
</feature>
<sequence>MPTVFTHAIVPLAAGIALGSVRVSPRLVAAGMIAAMLPDADVLAFAAGIPYADSFGHRGASHSFAFAMLVALSGALAHRPLRTRPGVAAAWLFACCASHPLLDALTNGGLGVALWWPLSDARWFAPWRPIAVSPIGAGFFSARGLAVILSELRWIWLPCALMAVVGFATRRAVSSRT</sequence>
<protein>
    <submittedName>
        <fullName evidence="2">Metal-dependent hydrolase</fullName>
    </submittedName>
</protein>
<reference evidence="3" key="1">
    <citation type="journal article" date="2019" name="Int. J. Syst. Evol. Microbiol.">
        <title>The Global Catalogue of Microorganisms (GCM) 10K type strain sequencing project: providing services to taxonomists for standard genome sequencing and annotation.</title>
        <authorList>
            <consortium name="The Broad Institute Genomics Platform"/>
            <consortium name="The Broad Institute Genome Sequencing Center for Infectious Disease"/>
            <person name="Wu L."/>
            <person name="Ma J."/>
        </authorList>
    </citation>
    <scope>NUCLEOTIDE SEQUENCE [LARGE SCALE GENOMIC DNA]</scope>
    <source>
        <strain evidence="3">JCM 19212</strain>
    </source>
</reference>
<gene>
    <name evidence="2" type="ORF">GCM10025759_09440</name>
</gene>
<evidence type="ECO:0000313" key="3">
    <source>
        <dbReference type="Proteomes" id="UP001501083"/>
    </source>
</evidence>
<name>A0ABP9L7E6_9GAMM</name>
<dbReference type="InterPro" id="IPR007404">
    <property type="entry name" value="YdjM-like"/>
</dbReference>
<keyword evidence="1" id="KW-0812">Transmembrane</keyword>
<accession>A0ABP9L7E6</accession>
<evidence type="ECO:0000256" key="1">
    <source>
        <dbReference type="SAM" id="Phobius"/>
    </source>
</evidence>
<feature type="transmembrane region" description="Helical" evidence="1">
    <location>
        <begin position="59"/>
        <end position="77"/>
    </location>
</feature>
<feature type="transmembrane region" description="Helical" evidence="1">
    <location>
        <begin position="155"/>
        <end position="173"/>
    </location>
</feature>
<dbReference type="Pfam" id="PF04307">
    <property type="entry name" value="YdjM"/>
    <property type="match status" value="1"/>
</dbReference>